<proteinExistence type="predicted"/>
<accession>A0AAJ7TGL6</accession>
<organism evidence="3 4">
    <name type="scientific">Petromyzon marinus</name>
    <name type="common">Sea lamprey</name>
    <dbReference type="NCBI Taxonomy" id="7757"/>
    <lineage>
        <taxon>Eukaryota</taxon>
        <taxon>Metazoa</taxon>
        <taxon>Chordata</taxon>
        <taxon>Craniata</taxon>
        <taxon>Vertebrata</taxon>
        <taxon>Cyclostomata</taxon>
        <taxon>Hyperoartia</taxon>
        <taxon>Petromyzontiformes</taxon>
        <taxon>Petromyzontidae</taxon>
        <taxon>Petromyzon</taxon>
    </lineage>
</organism>
<sequence>MAARPGEASVLLGLLDGPVPPRSATSWSCNKIGGEPDCVPGVPLVGRTACGACGSAQTLVAQLYCPLEGSPYHRALHLLACPRATCSTSARGWRALRSQYLEPARAVPAPAPTPPQVEPLMSTKDWCDGADDWGDDVDGDAGDAPAQAVPLPDSTARVPQLPPHPSPSPNPAMELCPGMDGLSLGGGRAIAAAAAASAAMPRPQESGEPAPRLLAYFLNAVSEEDCAEEEGVEEAELTQHARALLSEYQRREGGADGLVAAQQQPWQGSDSGGGSGGVGGAREEYEPACARHGDRLFLKFMKRTARCPRQVLRYSWGGEPLYVSAPDPHLTAPPTPCPLCGAPRVFEMQLMPALVWQLRGAEGTDSVPEFGSVLVFTCARSCWAEAGGGVPCEEEVRFQPDPDQRLFQ</sequence>
<feature type="compositionally biased region" description="Pro residues" evidence="1">
    <location>
        <begin position="160"/>
        <end position="170"/>
    </location>
</feature>
<dbReference type="CTD" id="84306"/>
<dbReference type="GO" id="GO:0006915">
    <property type="term" value="P:apoptotic process"/>
    <property type="evidence" value="ECO:0007669"/>
    <property type="project" value="TreeGrafter"/>
</dbReference>
<evidence type="ECO:0000259" key="2">
    <source>
        <dbReference type="Pfam" id="PF04194"/>
    </source>
</evidence>
<feature type="domain" description="Programmed cell death protein 2 C-terminal" evidence="2">
    <location>
        <begin position="294"/>
        <end position="397"/>
    </location>
</feature>
<name>A0AAJ7TGL6_PETMA</name>
<dbReference type="KEGG" id="pmrn:116945817"/>
<feature type="region of interest" description="Disordered" evidence="1">
    <location>
        <begin position="130"/>
        <end position="173"/>
    </location>
</feature>
<dbReference type="AlphaFoldDB" id="A0AAJ7TGL6"/>
<feature type="region of interest" description="Disordered" evidence="1">
    <location>
        <begin position="262"/>
        <end position="281"/>
    </location>
</feature>
<keyword evidence="3" id="KW-1185">Reference proteome</keyword>
<protein>
    <submittedName>
        <fullName evidence="4">Programmed cell death protein 2-like isoform X1</fullName>
    </submittedName>
</protein>
<reference evidence="4" key="1">
    <citation type="submission" date="2025-08" db="UniProtKB">
        <authorList>
            <consortium name="RefSeq"/>
        </authorList>
    </citation>
    <scope>IDENTIFICATION</scope>
    <source>
        <tissue evidence="4">Sperm</tissue>
    </source>
</reference>
<feature type="compositionally biased region" description="Gly residues" evidence="1">
    <location>
        <begin position="270"/>
        <end position="280"/>
    </location>
</feature>
<dbReference type="InterPro" id="IPR007320">
    <property type="entry name" value="PDCD2_C"/>
</dbReference>
<dbReference type="InterPro" id="IPR052815">
    <property type="entry name" value="PDCD2-like_regulator"/>
</dbReference>
<feature type="compositionally biased region" description="Acidic residues" evidence="1">
    <location>
        <begin position="130"/>
        <end position="141"/>
    </location>
</feature>
<dbReference type="Proteomes" id="UP001318040">
    <property type="component" value="Chromosome 25"/>
</dbReference>
<gene>
    <name evidence="4" type="primary">PDCD2L</name>
</gene>
<evidence type="ECO:0000313" key="4">
    <source>
        <dbReference type="RefSeq" id="XP_032816273.1"/>
    </source>
</evidence>
<dbReference type="Pfam" id="PF04194">
    <property type="entry name" value="PDCD2_C"/>
    <property type="match status" value="1"/>
</dbReference>
<dbReference type="PANTHER" id="PTHR46421:SF1">
    <property type="entry name" value="PROGRAMMED CELL DEATH PROTEIN 2-LIKE"/>
    <property type="match status" value="1"/>
</dbReference>
<dbReference type="RefSeq" id="XP_032816273.1">
    <property type="nucleotide sequence ID" value="XM_032960382.1"/>
</dbReference>
<evidence type="ECO:0000256" key="1">
    <source>
        <dbReference type="SAM" id="MobiDB-lite"/>
    </source>
</evidence>
<dbReference type="GO" id="GO:0005737">
    <property type="term" value="C:cytoplasm"/>
    <property type="evidence" value="ECO:0007669"/>
    <property type="project" value="InterPro"/>
</dbReference>
<evidence type="ECO:0000313" key="3">
    <source>
        <dbReference type="Proteomes" id="UP001318040"/>
    </source>
</evidence>
<dbReference type="PANTHER" id="PTHR46421">
    <property type="entry name" value="PROGRAMMED CELL DEATH PROTEIN 2-LIKE"/>
    <property type="match status" value="1"/>
</dbReference>